<dbReference type="GeneID" id="92027513"/>
<accession>A0ABR1M4W5</accession>
<proteinExistence type="predicted"/>
<name>A0ABR1M4W5_9PEZI</name>
<protein>
    <recommendedName>
        <fullName evidence="3">Secreted protein</fullName>
    </recommendedName>
</protein>
<gene>
    <name evidence="1" type="ORF">J3D65DRAFT_222853</name>
</gene>
<sequence>MHISRFILVCFFYSVQATLPFSPLFRLLALLLVAVATHNMQVSFVCRAKSYRSTDLTLLERGWGMHRSRAKLVGS</sequence>
<evidence type="ECO:0000313" key="2">
    <source>
        <dbReference type="Proteomes" id="UP001360953"/>
    </source>
</evidence>
<organism evidence="1 2">
    <name type="scientific">Phyllosticta citribraziliensis</name>
    <dbReference type="NCBI Taxonomy" id="989973"/>
    <lineage>
        <taxon>Eukaryota</taxon>
        <taxon>Fungi</taxon>
        <taxon>Dikarya</taxon>
        <taxon>Ascomycota</taxon>
        <taxon>Pezizomycotina</taxon>
        <taxon>Dothideomycetes</taxon>
        <taxon>Dothideomycetes incertae sedis</taxon>
        <taxon>Botryosphaeriales</taxon>
        <taxon>Phyllostictaceae</taxon>
        <taxon>Phyllosticta</taxon>
    </lineage>
</organism>
<evidence type="ECO:0000313" key="1">
    <source>
        <dbReference type="EMBL" id="KAK7542632.1"/>
    </source>
</evidence>
<dbReference type="Proteomes" id="UP001360953">
    <property type="component" value="Unassembled WGS sequence"/>
</dbReference>
<keyword evidence="2" id="KW-1185">Reference proteome</keyword>
<reference evidence="1 2" key="1">
    <citation type="submission" date="2024-04" db="EMBL/GenBank/DDBJ databases">
        <title>Phyllosticta paracitricarpa is synonymous to the EU quarantine fungus P. citricarpa based on phylogenomic analyses.</title>
        <authorList>
            <consortium name="Lawrence Berkeley National Laboratory"/>
            <person name="Van ingen-buijs V.A."/>
            <person name="Van westerhoven A.C."/>
            <person name="Haridas S."/>
            <person name="Skiadas P."/>
            <person name="Martin F."/>
            <person name="Groenewald J.Z."/>
            <person name="Crous P.W."/>
            <person name="Seidl M.F."/>
        </authorList>
    </citation>
    <scope>NUCLEOTIDE SEQUENCE [LARGE SCALE GENOMIC DNA]</scope>
    <source>
        <strain evidence="1 2">CPC 17464</strain>
    </source>
</reference>
<dbReference type="RefSeq" id="XP_066658925.1">
    <property type="nucleotide sequence ID" value="XM_066794607.1"/>
</dbReference>
<dbReference type="EMBL" id="JBBPEH010000002">
    <property type="protein sequence ID" value="KAK7542632.1"/>
    <property type="molecule type" value="Genomic_DNA"/>
</dbReference>
<evidence type="ECO:0008006" key="3">
    <source>
        <dbReference type="Google" id="ProtNLM"/>
    </source>
</evidence>
<comment type="caution">
    <text evidence="1">The sequence shown here is derived from an EMBL/GenBank/DDBJ whole genome shotgun (WGS) entry which is preliminary data.</text>
</comment>